<reference evidence="3 4" key="1">
    <citation type="submission" date="2017-03" db="EMBL/GenBank/DDBJ databases">
        <title>An alternative strategy for trypanosome survival in the mammalian bloodstream revealed through genome and transcriptome analysis of the ubiquitous bovine parasite Trypanosoma (Megatrypanum) theileri.</title>
        <authorList>
            <person name="Kelly S."/>
            <person name="Ivens A."/>
            <person name="Mott A."/>
            <person name="O'Neill E."/>
            <person name="Emms D."/>
            <person name="Macleod O."/>
            <person name="Voorheis P."/>
            <person name="Matthews J."/>
            <person name="Matthews K."/>
            <person name="Carrington M."/>
        </authorList>
    </citation>
    <scope>NUCLEOTIDE SEQUENCE [LARGE SCALE GENOMIC DNA]</scope>
    <source>
        <strain evidence="3">Edinburgh</strain>
    </source>
</reference>
<proteinExistence type="predicted"/>
<dbReference type="AlphaFoldDB" id="A0A1X0P9C3"/>
<dbReference type="RefSeq" id="XP_028887491.1">
    <property type="nucleotide sequence ID" value="XM_029020983.1"/>
</dbReference>
<dbReference type="OrthoDB" id="251146at2759"/>
<feature type="compositionally biased region" description="Polar residues" evidence="2">
    <location>
        <begin position="45"/>
        <end position="55"/>
    </location>
</feature>
<evidence type="ECO:0000313" key="3">
    <source>
        <dbReference type="EMBL" id="ORC93425.1"/>
    </source>
</evidence>
<evidence type="ECO:0000256" key="2">
    <source>
        <dbReference type="SAM" id="MobiDB-lite"/>
    </source>
</evidence>
<dbReference type="GeneID" id="39980763"/>
<keyword evidence="1" id="KW-0175">Coiled coil</keyword>
<dbReference type="VEuPathDB" id="TriTrypDB:TM35_000013020"/>
<evidence type="ECO:0000313" key="4">
    <source>
        <dbReference type="Proteomes" id="UP000192257"/>
    </source>
</evidence>
<sequence>MSDFDDNPLATDDDEGTTTPLEVTNRKREREEDVAMAAAPERSPPQMSVSTQRATCASSSSAVMADSHDSGVLTGEDFTFDGNEKATSIDIPTTESLLAEYDAGREEDEFNELIVKTAELESKLKKQKNTYNDEITRVSKEHKDLEESMESLKSTILRICEEIKSVQTTRDVTDIEGNNSNNKSSYTEDALGLMEVIQRENSTLNKTVKELTQHLNVQVGKDRIIKELTEHIYTCITGNQDGQRDILSIFDPQVERRNLELCKTAIAKLSTSGVIDQTSLLIQALMGVMNRLVNNFDVIYANAKTLNERMSCLSSSLRELARYSLEWYCRTINKDMLGNGDVKLPIFTSREAYEGSVGNQRLETTLHRMEYTVNQLLTLLPSNLGTTTPHQNTPAIAAAAAALFNEDLESHTEALGKEVLMLRKLLTEDTATLVPQLSELHKKQGEKKETDLKTSTTTEMTTWLIKIMKTLMERLNTANTLLHSLGTSEKSRDAPAMALQLAFYEKYLEMQKMLLHELHTCNTALQERAYLVTVIRQIALHDGDNEAVAMVAQKLVESLENNNINDNYEELEQRFIEKIKKFADEASEMFRDHSVSAVQSAQKLQEVRRFFAQTVEVSDKLVYGESSRSIPHSIAEISLINSSDVVDTSHEGNLLLCNSDEEFSILPVTSNDVRKELQEEINTVERRNKELMKCMKWFSTQKTHNAIPKLCAARKEVEELRQKLKQSEEGEAKWKTLKGEVDETRKAVSVAVAATAAMRDRLNGLRERLHTGKEGQLQ</sequence>
<feature type="region of interest" description="Disordered" evidence="2">
    <location>
        <begin position="1"/>
        <end position="55"/>
    </location>
</feature>
<feature type="compositionally biased region" description="Basic and acidic residues" evidence="2">
    <location>
        <begin position="24"/>
        <end position="33"/>
    </location>
</feature>
<keyword evidence="4" id="KW-1185">Reference proteome</keyword>
<protein>
    <submittedName>
        <fullName evidence="3">Uncharacterized protein</fullName>
    </submittedName>
</protein>
<feature type="compositionally biased region" description="Acidic residues" evidence="2">
    <location>
        <begin position="1"/>
        <end position="16"/>
    </location>
</feature>
<feature type="coiled-coil region" evidence="1">
    <location>
        <begin position="554"/>
        <end position="581"/>
    </location>
</feature>
<gene>
    <name evidence="3" type="ORF">TM35_000013020</name>
</gene>
<comment type="caution">
    <text evidence="3">The sequence shown here is derived from an EMBL/GenBank/DDBJ whole genome shotgun (WGS) entry which is preliminary data.</text>
</comment>
<dbReference type="Proteomes" id="UP000192257">
    <property type="component" value="Unassembled WGS sequence"/>
</dbReference>
<name>A0A1X0P9C3_9TRYP</name>
<accession>A0A1X0P9C3</accession>
<evidence type="ECO:0000256" key="1">
    <source>
        <dbReference type="SAM" id="Coils"/>
    </source>
</evidence>
<organism evidence="3 4">
    <name type="scientific">Trypanosoma theileri</name>
    <dbReference type="NCBI Taxonomy" id="67003"/>
    <lineage>
        <taxon>Eukaryota</taxon>
        <taxon>Discoba</taxon>
        <taxon>Euglenozoa</taxon>
        <taxon>Kinetoplastea</taxon>
        <taxon>Metakinetoplastina</taxon>
        <taxon>Trypanosomatida</taxon>
        <taxon>Trypanosomatidae</taxon>
        <taxon>Trypanosoma</taxon>
    </lineage>
</organism>
<feature type="coiled-coil region" evidence="1">
    <location>
        <begin position="128"/>
        <end position="162"/>
    </location>
</feature>
<dbReference type="EMBL" id="NBCO01000001">
    <property type="protein sequence ID" value="ORC93425.1"/>
    <property type="molecule type" value="Genomic_DNA"/>
</dbReference>